<reference evidence="1" key="1">
    <citation type="submission" date="2021-08" db="EMBL/GenBank/DDBJ databases">
        <title>Complete genome sequence of Chryseobacterium sp strain PS-8.</title>
        <authorList>
            <person name="Das S.K."/>
        </authorList>
    </citation>
    <scope>NUCLEOTIDE SEQUENCE</scope>
    <source>
        <strain evidence="1">PS-8</strain>
    </source>
</reference>
<dbReference type="RefSeq" id="WP_235130130.1">
    <property type="nucleotide sequence ID" value="NZ_JACSGT010000001.1"/>
</dbReference>
<protein>
    <submittedName>
        <fullName evidence="1">Uncharacterized protein</fullName>
    </submittedName>
</protein>
<gene>
    <name evidence="1" type="ORF">H9Q08_03550</name>
</gene>
<proteinExistence type="predicted"/>
<sequence>METPELSGKEFENPLPRNVYKESWQGDDIFLLQDGLNQPTVTQNFIDCLSELDIKLNEKGRSLASSCSLDR</sequence>
<accession>A0ABS9C226</accession>
<name>A0ABS9C226_9FLAO</name>
<evidence type="ECO:0000313" key="1">
    <source>
        <dbReference type="EMBL" id="MCF2218370.1"/>
    </source>
</evidence>
<dbReference type="EMBL" id="JACSGT010000001">
    <property type="protein sequence ID" value="MCF2218370.1"/>
    <property type="molecule type" value="Genomic_DNA"/>
</dbReference>
<organism evidence="1 2">
    <name type="scientific">Chryseobacterium indicum</name>
    <dbReference type="NCBI Taxonomy" id="2766954"/>
    <lineage>
        <taxon>Bacteria</taxon>
        <taxon>Pseudomonadati</taxon>
        <taxon>Bacteroidota</taxon>
        <taxon>Flavobacteriia</taxon>
        <taxon>Flavobacteriales</taxon>
        <taxon>Weeksellaceae</taxon>
        <taxon>Chryseobacterium group</taxon>
        <taxon>Chryseobacterium</taxon>
    </lineage>
</organism>
<evidence type="ECO:0000313" key="2">
    <source>
        <dbReference type="Proteomes" id="UP001430374"/>
    </source>
</evidence>
<dbReference type="Proteomes" id="UP001430374">
    <property type="component" value="Unassembled WGS sequence"/>
</dbReference>
<keyword evidence="2" id="KW-1185">Reference proteome</keyword>
<comment type="caution">
    <text evidence="1">The sequence shown here is derived from an EMBL/GenBank/DDBJ whole genome shotgun (WGS) entry which is preliminary data.</text>
</comment>